<comment type="caution">
    <text evidence="2">The sequence shown here is derived from an EMBL/GenBank/DDBJ whole genome shotgun (WGS) entry which is preliminary data.</text>
</comment>
<dbReference type="RefSeq" id="WP_196912152.1">
    <property type="nucleotide sequence ID" value="NZ_JADTFC010000003.1"/>
</dbReference>
<accession>A0ABS0KFY3</accession>
<gene>
    <name evidence="2" type="ORF">I5I61_02370</name>
</gene>
<dbReference type="InterPro" id="IPR011010">
    <property type="entry name" value="DNA_brk_join_enz"/>
</dbReference>
<dbReference type="InterPro" id="IPR013762">
    <property type="entry name" value="Integrase-like_cat_sf"/>
</dbReference>
<name>A0ABS0KFY3_PSENT</name>
<protein>
    <recommendedName>
        <fullName evidence="4">Integrase</fullName>
    </recommendedName>
</protein>
<dbReference type="EMBL" id="JADTFC010000003">
    <property type="protein sequence ID" value="MBG6286280.1"/>
    <property type="molecule type" value="Genomic_DNA"/>
</dbReference>
<keyword evidence="1" id="KW-0233">DNA recombination</keyword>
<dbReference type="Pfam" id="PF13009">
    <property type="entry name" value="Integrase_2"/>
    <property type="match status" value="1"/>
</dbReference>
<evidence type="ECO:0008006" key="4">
    <source>
        <dbReference type="Google" id="ProtNLM"/>
    </source>
</evidence>
<evidence type="ECO:0000256" key="1">
    <source>
        <dbReference type="ARBA" id="ARBA00023172"/>
    </source>
</evidence>
<dbReference type="InterPro" id="IPR028229">
    <property type="entry name" value="Integrase_rpt"/>
</dbReference>
<evidence type="ECO:0000313" key="2">
    <source>
        <dbReference type="EMBL" id="MBG6286280.1"/>
    </source>
</evidence>
<sequence length="1278" mass="146795">MAKPRKQLYRNINDAINAVNRLGITSKDEYISRYKEDPMLPSHPYVLYAKCGWTTWAEFTPKPDVFLSYNEASKVVQKYGITKNVEYKKWYKTIPGMPSHPDQTYLNRGWVNWIVFTGRKNNAFYPSYEKAKKATRKLGIKTRKEYMECRHLDPKLPSNPNQMYKEKGWTNWPDYCGRNVQSRYETLEEASAATAALGIRTMVEYRVRHKEDPHLPASPDVFYAKKGFTTFPEFTKTKKCFANFPEFKATVQMLGIKCAAEYRARYKEHPELPSKPEETYKDLGWSGWIDALGVKPKLFYGTYEEASAAAIKLGIKTQAEYLRRYKEDPLLYSSPNKFYAKSGWTSWHEFLGIKNHPPYKTYDQARTAAKALGATGKDSYLRLYKSDPRLVASPIQYYKNIGWKGWKHFTGEQKEFYSEYADAQAAVQSLGIKSVNQYKHRYREDPLLPSAPDKMYAQSGWIDFPTFLGTYVFDATPSYPNICADYSEWLEDETDLPGKRQSLKILINGFFAPLNLPDDPRYLLIRTNPFDAEAYRNLIESQTNSTKSRLHRSILYFFRWALIKYCADEDADELIILPGCRNPFETVLAGFQESLTSFRPNQTTKPPLGYEYILRARNFLVPNSDLSMINRPALNELSHLHEFYNSRLDWVEIDQSLVDREDPNCVWRIETVKRLVDGKQRNSTIFKIWSPVRFIAMYTLLRYPLRGQQIMWLDSGEGDSEIAYLDPEENGVKWQKNNLYCRAWAPKKRRHQGAIQKGLDDSPMFYVTTNKTGIGEGGYEIEWVPDDLCYWLLLLRDWQNKYNPLNEPTLWLNAVSHVRINKKILKARGSQFFLFRDSNGYPLGPNSVYEKILPKLLYEIQRDGEGLAELKEHNRYASQYTPHSLRVSLITAFITDGGAPIHLISKLVGHAALVMTIYYIRVGSNKMRRLMGEIEKRTEQASLEQQAEEVRKSGMEFLSPNLIITDGNRHLVNSEHPNSACVVFDYGICPMSGASCHIGGEAIKEWVYDTIYSPVPPGYLGQKNCPRCRFFVTGVPFLGGLISIANEISLEIYTESERYQHYSSEVDRLEREHYDACIANIPDLNATPRKLAIANMQQSGSKLDSLLNDYTSIAHYVNACLKIINDGVSSSSDSDDIRLISNSSWRNVEVAFEDAKTNYHLLAEICENSTIYSSSNPSRALPLISQAIDRMAENNGMKPAMFRLTDAQKLIVANELNKLLLQRLGSWERIDDLFSGNIMLLDIDACDPHLEKITIQINNILTFASSKAIDLSGRTDDN</sequence>
<keyword evidence="3" id="KW-1185">Reference proteome</keyword>
<dbReference type="Proteomes" id="UP000608450">
    <property type="component" value="Unassembled WGS sequence"/>
</dbReference>
<dbReference type="SUPFAM" id="SSF56349">
    <property type="entry name" value="DNA breaking-rejoining enzymes"/>
    <property type="match status" value="1"/>
</dbReference>
<dbReference type="Pfam" id="PF14882">
    <property type="entry name" value="INT_rpt"/>
    <property type="match status" value="8"/>
</dbReference>
<dbReference type="Gene3D" id="1.10.443.10">
    <property type="entry name" value="Intergrase catalytic core"/>
    <property type="match status" value="1"/>
</dbReference>
<reference evidence="2 3" key="1">
    <citation type="submission" date="2020-11" db="EMBL/GenBank/DDBJ databases">
        <title>Enhanced detection system for hospital associated transmission using whole genome sequencing surveillance.</title>
        <authorList>
            <person name="Harrison L.H."/>
            <person name="Van Tyne D."/>
            <person name="Marsh J.W."/>
            <person name="Griffith M.P."/>
            <person name="Snyder D.J."/>
            <person name="Cooper V.S."/>
            <person name="Mustapha M."/>
        </authorList>
    </citation>
    <scope>NUCLEOTIDE SEQUENCE [LARGE SCALE GENOMIC DNA]</scope>
    <source>
        <strain evidence="2 3">PSA00705</strain>
    </source>
</reference>
<proteinExistence type="predicted"/>
<dbReference type="InterPro" id="IPR024965">
    <property type="entry name" value="Putative_integrase"/>
</dbReference>
<organism evidence="2 3">
    <name type="scientific">Pseudomonas nitroreducens</name>
    <dbReference type="NCBI Taxonomy" id="46680"/>
    <lineage>
        <taxon>Bacteria</taxon>
        <taxon>Pseudomonadati</taxon>
        <taxon>Pseudomonadota</taxon>
        <taxon>Gammaproteobacteria</taxon>
        <taxon>Pseudomonadales</taxon>
        <taxon>Pseudomonadaceae</taxon>
        <taxon>Pseudomonas</taxon>
    </lineage>
</organism>
<evidence type="ECO:0000313" key="3">
    <source>
        <dbReference type="Proteomes" id="UP000608450"/>
    </source>
</evidence>